<name>A0A385SWZ1_9BACT</name>
<gene>
    <name evidence="5" type="ORF">D4L85_31500</name>
</gene>
<dbReference type="PANTHER" id="PTHR43567:SF1">
    <property type="entry name" value="FLAVOREDOXIN"/>
    <property type="match status" value="1"/>
</dbReference>
<dbReference type="Pfam" id="PF01613">
    <property type="entry name" value="Flavin_Reduct"/>
    <property type="match status" value="1"/>
</dbReference>
<reference evidence="6" key="1">
    <citation type="submission" date="2018-09" db="EMBL/GenBank/DDBJ databases">
        <title>Chryseolinea sp. KIS68-18 isolated from soil.</title>
        <authorList>
            <person name="Weon H.-Y."/>
            <person name="Kwon S.-W."/>
            <person name="Lee S.A."/>
        </authorList>
    </citation>
    <scope>NUCLEOTIDE SEQUENCE [LARGE SCALE GENOMIC DNA]</scope>
    <source>
        <strain evidence="6">KIS68-18</strain>
    </source>
</reference>
<evidence type="ECO:0000259" key="4">
    <source>
        <dbReference type="SMART" id="SM00903"/>
    </source>
</evidence>
<evidence type="ECO:0000313" key="5">
    <source>
        <dbReference type="EMBL" id="AYB34831.1"/>
    </source>
</evidence>
<dbReference type="KEGG" id="chk:D4L85_31500"/>
<dbReference type="PANTHER" id="PTHR43567">
    <property type="entry name" value="FLAVOREDOXIN-RELATED-RELATED"/>
    <property type="match status" value="1"/>
</dbReference>
<comment type="cofactor">
    <cofactor evidence="1">
        <name>FMN</name>
        <dbReference type="ChEBI" id="CHEBI:58210"/>
    </cofactor>
</comment>
<evidence type="ECO:0000256" key="2">
    <source>
        <dbReference type="ARBA" id="ARBA00022630"/>
    </source>
</evidence>
<keyword evidence="6" id="KW-1185">Reference proteome</keyword>
<sequence>MRNYPLEKVYRLMEPSPIVLVTTFHRGKQNIMTMGFHMMVQHTPPLIGAVIGPWDYSYKALKATRECVIAIPGADLAEKVVDIGNCSGDDIDKFGKFRLTPTEAQHVKAPLIEQCIANIECKVADMRLANRYSLFILKAVKAWANPDRKEQRTLHHQGNGTFKVDGRTIDLRKRMVKWRELVD</sequence>
<dbReference type="Proteomes" id="UP000266183">
    <property type="component" value="Chromosome"/>
</dbReference>
<evidence type="ECO:0000313" key="6">
    <source>
        <dbReference type="Proteomes" id="UP000266183"/>
    </source>
</evidence>
<dbReference type="InterPro" id="IPR052174">
    <property type="entry name" value="Flavoredoxin"/>
</dbReference>
<dbReference type="EMBL" id="CP032382">
    <property type="protein sequence ID" value="AYB34831.1"/>
    <property type="molecule type" value="Genomic_DNA"/>
</dbReference>
<protein>
    <submittedName>
        <fullName evidence="5">Flavin reductase family protein</fullName>
    </submittedName>
</protein>
<evidence type="ECO:0000256" key="1">
    <source>
        <dbReference type="ARBA" id="ARBA00001917"/>
    </source>
</evidence>
<organism evidence="5 6">
    <name type="scientific">Chryseolinea soli</name>
    <dbReference type="NCBI Taxonomy" id="2321403"/>
    <lineage>
        <taxon>Bacteria</taxon>
        <taxon>Pseudomonadati</taxon>
        <taxon>Bacteroidota</taxon>
        <taxon>Cytophagia</taxon>
        <taxon>Cytophagales</taxon>
        <taxon>Fulvivirgaceae</taxon>
        <taxon>Chryseolinea</taxon>
    </lineage>
</organism>
<dbReference type="InterPro" id="IPR012349">
    <property type="entry name" value="Split_barrel_FMN-bd"/>
</dbReference>
<dbReference type="SMART" id="SM00903">
    <property type="entry name" value="Flavin_Reduct"/>
    <property type="match status" value="1"/>
</dbReference>
<keyword evidence="2" id="KW-0285">Flavoprotein</keyword>
<dbReference type="Gene3D" id="2.30.110.10">
    <property type="entry name" value="Electron Transport, Fmn-binding Protein, Chain A"/>
    <property type="match status" value="1"/>
</dbReference>
<dbReference type="AlphaFoldDB" id="A0A385SWZ1"/>
<dbReference type="InterPro" id="IPR002563">
    <property type="entry name" value="Flavin_Rdtase-like_dom"/>
</dbReference>
<dbReference type="GO" id="GO:0016646">
    <property type="term" value="F:oxidoreductase activity, acting on the CH-NH group of donors, NAD or NADP as acceptor"/>
    <property type="evidence" value="ECO:0007669"/>
    <property type="project" value="UniProtKB-ARBA"/>
</dbReference>
<proteinExistence type="inferred from homology"/>
<accession>A0A385SWZ1</accession>
<feature type="domain" description="Flavin reductase like" evidence="4">
    <location>
        <begin position="11"/>
        <end position="163"/>
    </location>
</feature>
<dbReference type="GO" id="GO:0010181">
    <property type="term" value="F:FMN binding"/>
    <property type="evidence" value="ECO:0007669"/>
    <property type="project" value="InterPro"/>
</dbReference>
<evidence type="ECO:0000256" key="3">
    <source>
        <dbReference type="ARBA" id="ARBA00038054"/>
    </source>
</evidence>
<dbReference type="SUPFAM" id="SSF50475">
    <property type="entry name" value="FMN-binding split barrel"/>
    <property type="match status" value="1"/>
</dbReference>
<comment type="similarity">
    <text evidence="3">Belongs to the flavoredoxin family.</text>
</comment>
<dbReference type="OrthoDB" id="9792436at2"/>
<dbReference type="RefSeq" id="WP_119758084.1">
    <property type="nucleotide sequence ID" value="NZ_CP032382.1"/>
</dbReference>